<dbReference type="EMBL" id="MVBO01000063">
    <property type="protein sequence ID" value="OZJ03911.1"/>
    <property type="molecule type" value="Genomic_DNA"/>
</dbReference>
<dbReference type="Gene3D" id="3.90.550.20">
    <property type="match status" value="1"/>
</dbReference>
<dbReference type="PANTHER" id="PTHR11214">
    <property type="entry name" value="BETA-1,3-N-ACETYLGLUCOSAMINYLTRANSFERASE"/>
    <property type="match status" value="1"/>
</dbReference>
<dbReference type="OrthoDB" id="2139606at2759"/>
<gene>
    <name evidence="12" type="ORF">BZG36_03275</name>
</gene>
<keyword evidence="5" id="KW-0808">Transferase</keyword>
<keyword evidence="7" id="KW-0735">Signal-anchor</keyword>
<evidence type="ECO:0000256" key="2">
    <source>
        <dbReference type="ARBA" id="ARBA00008661"/>
    </source>
</evidence>
<comment type="similarity">
    <text evidence="3">Belongs to the glycosyltransferase 32 family.</text>
</comment>
<evidence type="ECO:0000256" key="10">
    <source>
        <dbReference type="ARBA" id="ARBA00023136"/>
    </source>
</evidence>
<comment type="similarity">
    <text evidence="2">Belongs to the glycosyltransferase 31 family.</text>
</comment>
<dbReference type="GO" id="GO:0034599">
    <property type="term" value="P:cellular response to oxidative stress"/>
    <property type="evidence" value="ECO:0007669"/>
    <property type="project" value="InterPro"/>
</dbReference>
<evidence type="ECO:0000256" key="3">
    <source>
        <dbReference type="ARBA" id="ARBA00009003"/>
    </source>
</evidence>
<dbReference type="Gene3D" id="3.90.550.50">
    <property type="match status" value="1"/>
</dbReference>
<keyword evidence="13" id="KW-1185">Reference proteome</keyword>
<sequence>MSLSTLNVPRRFHLPIIALRGLSSLPALVGIGHNLGGMFGQPVAYTQGDGPLPYDLRSVGSDYWIATLWCVLAGYWSWIFTTSMTRRWLYHYEISNAVIRLFTLTIVNWSVSAYIISHFGPDDNVWTWMVLCIILLICNIIKLVIGNRPEYHRKSGDATDPVLNYKSTAVKVLVMPFAFVTFITMLTTVRRWDHMRERSVALHQQYVISPLLEQAHSSSNHNLTEFTFASPDAVKVLVIVLSSWTPKAFKKRQTFRETTARLMPSPSSHVHFAYRFVLGECPSHRSETLMADKIAQEQAKYNDILIIPSSDLYNDLSRKVYSSLLWANDYEFDYLAKTDDDIFVRFDTLGNELAAQGKQSLYWQGLGYWDIPPIRNLENKNAAFDYHLPMFPPFTAGALYVLSRDVVHLVARRAPRLFTKNEDQNLGIWLFPHNIKPKHDRRIQQADVCEDDMIAKHFADDFDIKKDMYDMFDNVAEGRRLCHGFKQHFCALCYPCRGRSNHWRDWNFDCDANKGVTLLHQPPATAVVEGRQSVKDKMDISIMGKNDEWIIKGFLSVLTSAFSQSPDWHRLYWVTWTRAAKEFGERELHALESIWVHRPDAVVVVLSSTLSEDILKLYRAHGYSAYLVPINKEALLRNRWYLGPNGHTWLRDWDEWQTSPHFVHHLADYLKYLVLYRYGGTVMDLDMMWMQAPPNNRIEFVGADYTSEPADQIWSLEKGLYISTKVMKAQRGWAMFREVAEKAFAPGYNPDCGTCVGPRAMTAFFKGNAAELARAGFVVLPANVLYPVGALKDGHYWMRQLSEGSRSSHVPRSDIGISRSRIPSFPNIPPANYTLKLVLPERLVYSQSIAEPIRPLQLSESLPLVTKLLALPQGAFYGSSLMFIQGGPGQVSHAKISIHAGHGTIQTGSSVTSSKYSQFTTELVEVTHKDVNHILSDLVYSTTASLPDRLFISIEYQSPERQIVEGTIPIQLE</sequence>
<dbReference type="Pfam" id="PF12326">
    <property type="entry name" value="EOS1"/>
    <property type="match status" value="1"/>
</dbReference>
<keyword evidence="10 11" id="KW-0472">Membrane</keyword>
<evidence type="ECO:0000256" key="7">
    <source>
        <dbReference type="ARBA" id="ARBA00022968"/>
    </source>
</evidence>
<comment type="caution">
    <text evidence="12">The sequence shown here is derived from an EMBL/GenBank/DDBJ whole genome shotgun (WGS) entry which is preliminary data.</text>
</comment>
<keyword evidence="6 11" id="KW-0812">Transmembrane</keyword>
<accession>A0A261XZZ1</accession>
<evidence type="ECO:0000313" key="12">
    <source>
        <dbReference type="EMBL" id="OZJ03911.1"/>
    </source>
</evidence>
<dbReference type="GO" id="GO:0006493">
    <property type="term" value="P:protein O-linked glycosylation"/>
    <property type="evidence" value="ECO:0007669"/>
    <property type="project" value="TreeGrafter"/>
</dbReference>
<feature type="transmembrane region" description="Helical" evidence="11">
    <location>
        <begin position="172"/>
        <end position="192"/>
    </location>
</feature>
<comment type="subcellular location">
    <subcellularLocation>
        <location evidence="1">Golgi apparatus membrane</location>
        <topology evidence="1">Single-pass type II membrane protein</topology>
    </subcellularLocation>
</comment>
<dbReference type="AlphaFoldDB" id="A0A261XZZ1"/>
<organism evidence="12 13">
    <name type="scientific">Bifiguratus adelaidae</name>
    <dbReference type="NCBI Taxonomy" id="1938954"/>
    <lineage>
        <taxon>Eukaryota</taxon>
        <taxon>Fungi</taxon>
        <taxon>Fungi incertae sedis</taxon>
        <taxon>Mucoromycota</taxon>
        <taxon>Mucoromycotina</taxon>
        <taxon>Endogonomycetes</taxon>
        <taxon>Endogonales</taxon>
        <taxon>Endogonales incertae sedis</taxon>
        <taxon>Bifiguratus</taxon>
    </lineage>
</organism>
<dbReference type="PANTHER" id="PTHR11214:SF3">
    <property type="entry name" value="BETA-1,3-GALACTOSYLTRANSFERASE 6"/>
    <property type="match status" value="1"/>
</dbReference>
<dbReference type="Pfam" id="PF04488">
    <property type="entry name" value="Gly_transf_sug"/>
    <property type="match status" value="1"/>
</dbReference>
<feature type="transmembrane region" description="Helical" evidence="11">
    <location>
        <begin position="97"/>
        <end position="119"/>
    </location>
</feature>
<evidence type="ECO:0000256" key="4">
    <source>
        <dbReference type="ARBA" id="ARBA00022676"/>
    </source>
</evidence>
<keyword evidence="4" id="KW-0328">Glycosyltransferase</keyword>
<dbReference type="InterPro" id="IPR007577">
    <property type="entry name" value="GlycoTrfase_DXD_sugar-bd_CS"/>
</dbReference>
<dbReference type="GO" id="GO:0000139">
    <property type="term" value="C:Golgi membrane"/>
    <property type="evidence" value="ECO:0007669"/>
    <property type="project" value="UniProtKB-SubCell"/>
</dbReference>
<dbReference type="InterPro" id="IPR002659">
    <property type="entry name" value="Glyco_trans_31"/>
</dbReference>
<dbReference type="Pfam" id="PF01762">
    <property type="entry name" value="Galactosyl_T"/>
    <property type="match status" value="1"/>
</dbReference>
<dbReference type="InterPro" id="IPR021100">
    <property type="entry name" value="N-glycosylation_EOS1"/>
</dbReference>
<evidence type="ECO:0008006" key="14">
    <source>
        <dbReference type="Google" id="ProtNLM"/>
    </source>
</evidence>
<dbReference type="Proteomes" id="UP000242875">
    <property type="component" value="Unassembled WGS sequence"/>
</dbReference>
<evidence type="ECO:0000256" key="9">
    <source>
        <dbReference type="ARBA" id="ARBA00023034"/>
    </source>
</evidence>
<reference evidence="12 13" key="1">
    <citation type="journal article" date="2017" name="Mycologia">
        <title>Bifiguratus adelaidae, gen. et sp. nov., a new member of Mucoromycotina in endophytic and soil-dwelling habitats.</title>
        <authorList>
            <person name="Torres-Cruz T.J."/>
            <person name="Billingsley Tobias T.L."/>
            <person name="Almatruk M."/>
            <person name="Hesse C."/>
            <person name="Kuske C.R."/>
            <person name="Desiro A."/>
            <person name="Benucci G.M."/>
            <person name="Bonito G."/>
            <person name="Stajich J.E."/>
            <person name="Dunlap C."/>
            <person name="Arnold A.E."/>
            <person name="Porras-Alfaro A."/>
        </authorList>
    </citation>
    <scope>NUCLEOTIDE SEQUENCE [LARGE SCALE GENOMIC DNA]</scope>
    <source>
        <strain evidence="12 13">AZ0501</strain>
    </source>
</reference>
<keyword evidence="9" id="KW-0333">Golgi apparatus</keyword>
<evidence type="ECO:0000256" key="11">
    <source>
        <dbReference type="SAM" id="Phobius"/>
    </source>
</evidence>
<evidence type="ECO:0000256" key="8">
    <source>
        <dbReference type="ARBA" id="ARBA00022989"/>
    </source>
</evidence>
<name>A0A261XZZ1_9FUNG</name>
<dbReference type="InterPro" id="IPR029044">
    <property type="entry name" value="Nucleotide-diphossugar_trans"/>
</dbReference>
<feature type="transmembrane region" description="Helical" evidence="11">
    <location>
        <begin position="12"/>
        <end position="32"/>
    </location>
</feature>
<keyword evidence="8 11" id="KW-1133">Transmembrane helix</keyword>
<dbReference type="SUPFAM" id="SSF53448">
    <property type="entry name" value="Nucleotide-diphospho-sugar transferases"/>
    <property type="match status" value="1"/>
</dbReference>
<proteinExistence type="inferred from homology"/>
<feature type="transmembrane region" description="Helical" evidence="11">
    <location>
        <begin position="63"/>
        <end position="85"/>
    </location>
</feature>
<dbReference type="GO" id="GO:0005789">
    <property type="term" value="C:endoplasmic reticulum membrane"/>
    <property type="evidence" value="ECO:0007669"/>
    <property type="project" value="InterPro"/>
</dbReference>
<evidence type="ECO:0000313" key="13">
    <source>
        <dbReference type="Proteomes" id="UP000242875"/>
    </source>
</evidence>
<protein>
    <recommendedName>
        <fullName evidence="14">Alpha 1,4-glycosyltransferase domain-containing protein</fullName>
    </recommendedName>
</protein>
<evidence type="ECO:0000256" key="1">
    <source>
        <dbReference type="ARBA" id="ARBA00004323"/>
    </source>
</evidence>
<feature type="transmembrane region" description="Helical" evidence="11">
    <location>
        <begin position="125"/>
        <end position="145"/>
    </location>
</feature>
<evidence type="ECO:0000256" key="5">
    <source>
        <dbReference type="ARBA" id="ARBA00022679"/>
    </source>
</evidence>
<dbReference type="GO" id="GO:0016758">
    <property type="term" value="F:hexosyltransferase activity"/>
    <property type="evidence" value="ECO:0007669"/>
    <property type="project" value="InterPro"/>
</dbReference>
<evidence type="ECO:0000256" key="6">
    <source>
        <dbReference type="ARBA" id="ARBA00022692"/>
    </source>
</evidence>